<comment type="similarity">
    <text evidence="1">Belongs to the glycosyl hydrolase 26 family.</text>
</comment>
<dbReference type="Proteomes" id="UP000664859">
    <property type="component" value="Unassembled WGS sequence"/>
</dbReference>
<dbReference type="Pfam" id="PF02156">
    <property type="entry name" value="Glyco_hydro_26"/>
    <property type="match status" value="1"/>
</dbReference>
<organism evidence="6 7">
    <name type="scientific">Tribonema minus</name>
    <dbReference type="NCBI Taxonomy" id="303371"/>
    <lineage>
        <taxon>Eukaryota</taxon>
        <taxon>Sar</taxon>
        <taxon>Stramenopiles</taxon>
        <taxon>Ochrophyta</taxon>
        <taxon>PX clade</taxon>
        <taxon>Xanthophyceae</taxon>
        <taxon>Tribonematales</taxon>
        <taxon>Tribonemataceae</taxon>
        <taxon>Tribonema</taxon>
    </lineage>
</organism>
<evidence type="ECO:0000256" key="4">
    <source>
        <dbReference type="SAM" id="MobiDB-lite"/>
    </source>
</evidence>
<evidence type="ECO:0000313" key="7">
    <source>
        <dbReference type="Proteomes" id="UP000664859"/>
    </source>
</evidence>
<reference evidence="6" key="1">
    <citation type="submission" date="2021-02" db="EMBL/GenBank/DDBJ databases">
        <title>First Annotated Genome of the Yellow-green Alga Tribonema minus.</title>
        <authorList>
            <person name="Mahan K.M."/>
        </authorList>
    </citation>
    <scope>NUCLEOTIDE SEQUENCE</scope>
    <source>
        <strain evidence="6">UTEX B ZZ1240</strain>
    </source>
</reference>
<feature type="domain" description="GH26" evidence="5">
    <location>
        <begin position="181"/>
        <end position="495"/>
    </location>
</feature>
<dbReference type="SUPFAM" id="SSF51445">
    <property type="entry name" value="(Trans)glycosidases"/>
    <property type="match status" value="1"/>
</dbReference>
<keyword evidence="2 6" id="KW-0378">Hydrolase</keyword>
<gene>
    <name evidence="6" type="ORF">JKP88DRAFT_275993</name>
</gene>
<feature type="compositionally biased region" description="Low complexity" evidence="4">
    <location>
        <begin position="127"/>
        <end position="191"/>
    </location>
</feature>
<evidence type="ECO:0000259" key="5">
    <source>
        <dbReference type="PROSITE" id="PS51764"/>
    </source>
</evidence>
<accession>A0A836CJS0</accession>
<dbReference type="GO" id="GO:0016985">
    <property type="term" value="F:mannan endo-1,4-beta-mannosidase activity"/>
    <property type="evidence" value="ECO:0007669"/>
    <property type="project" value="InterPro"/>
</dbReference>
<dbReference type="InterPro" id="IPR017853">
    <property type="entry name" value="GH"/>
</dbReference>
<protein>
    <submittedName>
        <fullName evidence="6">Glycoside hydrolase superfamily</fullName>
    </submittedName>
</protein>
<dbReference type="InterPro" id="IPR022790">
    <property type="entry name" value="GH26_dom"/>
</dbReference>
<evidence type="ECO:0000313" key="6">
    <source>
        <dbReference type="EMBL" id="KAG5188034.1"/>
    </source>
</evidence>
<dbReference type="EMBL" id="JAFCMP010000079">
    <property type="protein sequence ID" value="KAG5188034.1"/>
    <property type="molecule type" value="Genomic_DNA"/>
</dbReference>
<keyword evidence="3" id="KW-0326">Glycosidase</keyword>
<keyword evidence="7" id="KW-1185">Reference proteome</keyword>
<sequence>MAAGAAVTADAAITIDGAAQGDPGCAGGTASRSGAVCCPTELCGGACGGTGCEALPGGVENCCATGVLVLSRPCSSHGAPCALRAARRLQKSAQPTPTPTPQPVTQPVSSAQPTAPPTRVPTGKPSAAAAAATHTPTQAPTTRRPTTRQPTTRQPTTRKPTARPSAATARPTTLRPTTSRPTTRQPTSKPVLGGGTVGTLGSVRRATTIAVLPGPPTPNLFQREASYKMTVDALTYFMKVPDLLQRPDTFYNPVKDALSRGRKVQVVLEFVGTSGLRQINDGAYDEHLKALARTAKADGRQIYLRPLHEFNGDWYDWGVYNAKNNGDIQMFKNAFRRVVNTLRSNGAPFKYQIGYNVGNGQGKPTPLSDFYVGDSYVDQICVTAYNRAGLDGNEVSRSYYDILSDAYDKLTHLPAGVSSNTKELCVGELGTTAYNTNKPRWIAETWDTLATKFTRVTTITWFLENKGAANWDLNTPPEIDAWVAGYKRFKETTKP</sequence>
<dbReference type="AlphaFoldDB" id="A0A836CJS0"/>
<comment type="caution">
    <text evidence="6">The sequence shown here is derived from an EMBL/GenBank/DDBJ whole genome shotgun (WGS) entry which is preliminary data.</text>
</comment>
<evidence type="ECO:0000256" key="1">
    <source>
        <dbReference type="ARBA" id="ARBA00007754"/>
    </source>
</evidence>
<dbReference type="PROSITE" id="PS51764">
    <property type="entry name" value="GH26"/>
    <property type="match status" value="1"/>
</dbReference>
<dbReference type="PANTHER" id="PTHR40079:SF4">
    <property type="entry name" value="GH26 DOMAIN-CONTAINING PROTEIN-RELATED"/>
    <property type="match status" value="1"/>
</dbReference>
<dbReference type="GO" id="GO:0006080">
    <property type="term" value="P:substituted mannan metabolic process"/>
    <property type="evidence" value="ECO:0007669"/>
    <property type="project" value="InterPro"/>
</dbReference>
<dbReference type="InterPro" id="IPR000805">
    <property type="entry name" value="Glyco_hydro_26"/>
</dbReference>
<evidence type="ECO:0000256" key="2">
    <source>
        <dbReference type="ARBA" id="ARBA00022801"/>
    </source>
</evidence>
<name>A0A836CJS0_9STRA</name>
<proteinExistence type="inferred from homology"/>
<evidence type="ECO:0000256" key="3">
    <source>
        <dbReference type="ARBA" id="ARBA00023295"/>
    </source>
</evidence>
<dbReference type="Gene3D" id="3.20.20.80">
    <property type="entry name" value="Glycosidases"/>
    <property type="match status" value="1"/>
</dbReference>
<feature type="region of interest" description="Disordered" evidence="4">
    <location>
        <begin position="89"/>
        <end position="200"/>
    </location>
</feature>
<dbReference type="PANTHER" id="PTHR40079">
    <property type="entry name" value="MANNAN ENDO-1,4-BETA-MANNOSIDASE E-RELATED"/>
    <property type="match status" value="1"/>
</dbReference>